<keyword evidence="4 7" id="KW-0812">Transmembrane</keyword>
<dbReference type="GO" id="GO:0005886">
    <property type="term" value="C:plasma membrane"/>
    <property type="evidence" value="ECO:0007669"/>
    <property type="project" value="UniProtKB-SubCell"/>
</dbReference>
<dbReference type="PANTHER" id="PTHR30558:SF13">
    <property type="entry name" value="BIOPOLYMER TRANSPORT PROTEIN EXBD2"/>
    <property type="match status" value="1"/>
</dbReference>
<dbReference type="InterPro" id="IPR003400">
    <property type="entry name" value="ExbD"/>
</dbReference>
<protein>
    <submittedName>
        <fullName evidence="9">Biopolymer transporter ExbD</fullName>
    </submittedName>
</protein>
<evidence type="ECO:0000313" key="10">
    <source>
        <dbReference type="Proteomes" id="UP000546464"/>
    </source>
</evidence>
<keyword evidence="5 8" id="KW-1133">Transmembrane helix</keyword>
<gene>
    <name evidence="9" type="ORF">H5P28_11260</name>
</gene>
<evidence type="ECO:0000256" key="8">
    <source>
        <dbReference type="SAM" id="Phobius"/>
    </source>
</evidence>
<evidence type="ECO:0000256" key="1">
    <source>
        <dbReference type="ARBA" id="ARBA00004162"/>
    </source>
</evidence>
<reference evidence="9 10" key="1">
    <citation type="submission" date="2020-07" db="EMBL/GenBank/DDBJ databases">
        <authorList>
            <person name="Feng X."/>
        </authorList>
    </citation>
    <scope>NUCLEOTIDE SEQUENCE [LARGE SCALE GENOMIC DNA]</scope>
    <source>
        <strain evidence="9 10">JCM31066</strain>
    </source>
</reference>
<dbReference type="GO" id="GO:0015031">
    <property type="term" value="P:protein transport"/>
    <property type="evidence" value="ECO:0007669"/>
    <property type="project" value="UniProtKB-KW"/>
</dbReference>
<dbReference type="AlphaFoldDB" id="A0A842HH11"/>
<dbReference type="RefSeq" id="WP_185675799.1">
    <property type="nucleotide sequence ID" value="NZ_JACHVB010000034.1"/>
</dbReference>
<evidence type="ECO:0000256" key="4">
    <source>
        <dbReference type="ARBA" id="ARBA00022692"/>
    </source>
</evidence>
<keyword evidence="6 8" id="KW-0472">Membrane</keyword>
<evidence type="ECO:0000313" key="9">
    <source>
        <dbReference type="EMBL" id="MBC2594837.1"/>
    </source>
</evidence>
<evidence type="ECO:0000256" key="3">
    <source>
        <dbReference type="ARBA" id="ARBA00022475"/>
    </source>
</evidence>
<dbReference type="GO" id="GO:0022857">
    <property type="term" value="F:transmembrane transporter activity"/>
    <property type="evidence" value="ECO:0007669"/>
    <property type="project" value="InterPro"/>
</dbReference>
<evidence type="ECO:0000256" key="6">
    <source>
        <dbReference type="ARBA" id="ARBA00023136"/>
    </source>
</evidence>
<comment type="similarity">
    <text evidence="2 7">Belongs to the ExbD/TolR family.</text>
</comment>
<name>A0A842HH11_9BACT</name>
<proteinExistence type="inferred from homology"/>
<evidence type="ECO:0000256" key="7">
    <source>
        <dbReference type="RuleBase" id="RU003879"/>
    </source>
</evidence>
<evidence type="ECO:0000256" key="5">
    <source>
        <dbReference type="ARBA" id="ARBA00022989"/>
    </source>
</evidence>
<organism evidence="9 10">
    <name type="scientific">Ruficoccus amylovorans</name>
    <dbReference type="NCBI Taxonomy" id="1804625"/>
    <lineage>
        <taxon>Bacteria</taxon>
        <taxon>Pseudomonadati</taxon>
        <taxon>Verrucomicrobiota</taxon>
        <taxon>Opitutia</taxon>
        <taxon>Puniceicoccales</taxon>
        <taxon>Cerasicoccaceae</taxon>
        <taxon>Ruficoccus</taxon>
    </lineage>
</organism>
<keyword evidence="3" id="KW-1003">Cell membrane</keyword>
<dbReference type="Gene3D" id="3.30.420.270">
    <property type="match status" value="1"/>
</dbReference>
<comment type="caution">
    <text evidence="9">The sequence shown here is derived from an EMBL/GenBank/DDBJ whole genome shotgun (WGS) entry which is preliminary data.</text>
</comment>
<accession>A0A842HH11</accession>
<dbReference type="EMBL" id="JACHVB010000034">
    <property type="protein sequence ID" value="MBC2594837.1"/>
    <property type="molecule type" value="Genomic_DNA"/>
</dbReference>
<comment type="subcellular location">
    <subcellularLocation>
        <location evidence="1">Cell membrane</location>
        <topology evidence="1">Single-pass membrane protein</topology>
    </subcellularLocation>
    <subcellularLocation>
        <location evidence="7">Cell membrane</location>
        <topology evidence="7">Single-pass type II membrane protein</topology>
    </subcellularLocation>
</comment>
<evidence type="ECO:0000256" key="2">
    <source>
        <dbReference type="ARBA" id="ARBA00005811"/>
    </source>
</evidence>
<dbReference type="Pfam" id="PF02472">
    <property type="entry name" value="ExbD"/>
    <property type="match status" value="1"/>
</dbReference>
<dbReference type="Proteomes" id="UP000546464">
    <property type="component" value="Unassembled WGS sequence"/>
</dbReference>
<sequence length="135" mass="14746">MAIRSRFQQDEGTPEINLSPMIDCIFILLIFFIVTTVFVEEVGLNVNKPQASSSMSMEDKESVSIEITKGDEILLDGAEIQLASLGARIHSAITRDEEIPVTITANKNSSQGIFAQVWSVAHQSGAKNLSFTTTN</sequence>
<feature type="transmembrane region" description="Helical" evidence="8">
    <location>
        <begin position="21"/>
        <end position="39"/>
    </location>
</feature>
<dbReference type="PANTHER" id="PTHR30558">
    <property type="entry name" value="EXBD MEMBRANE COMPONENT OF PMF-DRIVEN MACROMOLECULE IMPORT SYSTEM"/>
    <property type="match status" value="1"/>
</dbReference>
<keyword evidence="10" id="KW-1185">Reference proteome</keyword>
<keyword evidence="7" id="KW-0813">Transport</keyword>
<keyword evidence="7" id="KW-0653">Protein transport</keyword>